<feature type="active site" description="Proton acceptor" evidence="9">
    <location>
        <position position="8"/>
    </location>
</feature>
<dbReference type="NCBIfam" id="TIGR00007">
    <property type="entry name" value="1-(5-phosphoribosyl)-5-[(5-phosphoribosylamino)methylideneamino]imidazole-4-carboxamide isomerase"/>
    <property type="match status" value="1"/>
</dbReference>
<evidence type="ECO:0000256" key="1">
    <source>
        <dbReference type="ARBA" id="ARBA00000901"/>
    </source>
</evidence>
<dbReference type="PANTHER" id="PTHR43090">
    <property type="entry name" value="1-(5-PHOSPHORIBOSYL)-5-[(5-PHOSPHORIBOSYLAMINO)METHYLIDENEAMINO] IMIDAZOLE-4-CARBOXAMIDE ISOMERASE"/>
    <property type="match status" value="1"/>
</dbReference>
<evidence type="ECO:0000313" key="13">
    <source>
        <dbReference type="Proteomes" id="UP001142175"/>
    </source>
</evidence>
<dbReference type="AlphaFoldDB" id="A0A9X2SZL5"/>
<reference evidence="12" key="1">
    <citation type="submission" date="2022-08" db="EMBL/GenBank/DDBJ databases">
        <authorList>
            <person name="Zhang D."/>
        </authorList>
    </citation>
    <scope>NUCLEOTIDE SEQUENCE</scope>
    <source>
        <strain evidence="12">XJ19-11</strain>
    </source>
</reference>
<dbReference type="InterPro" id="IPR006063">
    <property type="entry name" value="HisA_bact_arch"/>
</dbReference>
<evidence type="ECO:0000256" key="4">
    <source>
        <dbReference type="ARBA" id="ARBA00009667"/>
    </source>
</evidence>
<protein>
    <recommendedName>
        <fullName evidence="9 11">1-(5-phosphoribosyl)-5-[(5-phosphoribosylamino)methylideneamino] imidazole-4-carboxamide isomerase</fullName>
        <ecNumber evidence="9 11">5.3.1.16</ecNumber>
    </recommendedName>
    <alternativeName>
        <fullName evidence="9">Phosphoribosylformimino-5-aminoimidazole carboxamide ribotide isomerase</fullName>
    </alternativeName>
</protein>
<dbReference type="GO" id="GO:0000162">
    <property type="term" value="P:L-tryptophan biosynthetic process"/>
    <property type="evidence" value="ECO:0007669"/>
    <property type="project" value="TreeGrafter"/>
</dbReference>
<dbReference type="Pfam" id="PF00977">
    <property type="entry name" value="His_biosynth"/>
    <property type="match status" value="1"/>
</dbReference>
<comment type="similarity">
    <text evidence="4 9 10">Belongs to the HisA/HisF family.</text>
</comment>
<keyword evidence="7 9" id="KW-0368">Histidine biosynthesis</keyword>
<dbReference type="Proteomes" id="UP001142175">
    <property type="component" value="Unassembled WGS sequence"/>
</dbReference>
<evidence type="ECO:0000256" key="9">
    <source>
        <dbReference type="HAMAP-Rule" id="MF_01014"/>
    </source>
</evidence>
<evidence type="ECO:0000256" key="11">
    <source>
        <dbReference type="RuleBase" id="RU003658"/>
    </source>
</evidence>
<name>A0A9X2SZL5_9BACT</name>
<dbReference type="GO" id="GO:0000105">
    <property type="term" value="P:L-histidine biosynthetic process"/>
    <property type="evidence" value="ECO:0007669"/>
    <property type="project" value="UniProtKB-UniRule"/>
</dbReference>
<evidence type="ECO:0000256" key="2">
    <source>
        <dbReference type="ARBA" id="ARBA00004496"/>
    </source>
</evidence>
<keyword evidence="5 9" id="KW-0963">Cytoplasm</keyword>
<dbReference type="EC" id="5.3.1.16" evidence="9 11"/>
<dbReference type="GO" id="GO:0005737">
    <property type="term" value="C:cytoplasm"/>
    <property type="evidence" value="ECO:0007669"/>
    <property type="project" value="UniProtKB-SubCell"/>
</dbReference>
<evidence type="ECO:0000256" key="10">
    <source>
        <dbReference type="RuleBase" id="RU003657"/>
    </source>
</evidence>
<dbReference type="CDD" id="cd04732">
    <property type="entry name" value="HisA"/>
    <property type="match status" value="1"/>
</dbReference>
<feature type="active site" description="Proton donor" evidence="9">
    <location>
        <position position="130"/>
    </location>
</feature>
<dbReference type="GO" id="GO:0003949">
    <property type="term" value="F:1-(5-phosphoribosyl)-5-[(5-phosphoribosylamino)methylideneamino]imidazole-4-carboxamide isomerase activity"/>
    <property type="evidence" value="ECO:0007669"/>
    <property type="project" value="UniProtKB-UniRule"/>
</dbReference>
<dbReference type="EMBL" id="JANSUY010000001">
    <property type="protein sequence ID" value="MCR9014046.1"/>
    <property type="molecule type" value="Genomic_DNA"/>
</dbReference>
<proteinExistence type="inferred from homology"/>
<accession>A0A9X2SZL5</accession>
<gene>
    <name evidence="9 12" type="primary">hisA</name>
    <name evidence="12" type="ORF">NU887_03305</name>
</gene>
<keyword evidence="6 9" id="KW-0028">Amino-acid biosynthesis</keyword>
<evidence type="ECO:0000256" key="7">
    <source>
        <dbReference type="ARBA" id="ARBA00023102"/>
    </source>
</evidence>
<dbReference type="InterPro" id="IPR044524">
    <property type="entry name" value="Isoase_HisA-like"/>
</dbReference>
<dbReference type="InterPro" id="IPR023016">
    <property type="entry name" value="HisA/PriA"/>
</dbReference>
<evidence type="ECO:0000256" key="5">
    <source>
        <dbReference type="ARBA" id="ARBA00022490"/>
    </source>
</evidence>
<dbReference type="InterPro" id="IPR011060">
    <property type="entry name" value="RibuloseP-bd_barrel"/>
</dbReference>
<sequence length="239" mass="25849">MKIIPAIDIIGGKCVRLTQGDYSQKKEYHDSPLEMAKRFEGVGIEHLHLVDLDGAKAKKIVNLEVLKSIAEGTSLKVDFGGGIQSDFDINLAFESGANQVTGGSIAVKNPTLFESWMANFGGEKIILGADAKDRKIAISGWEETTAMDLIEFIKSYHAKGIQYVICTDVAKDGLLQGPSVELYLDILAEIPSIKLIASGGVAGIRDLEELQKIGVYGAIVGKAYYEGRITLEQLGNFGR</sequence>
<comment type="pathway">
    <text evidence="3 9 11">Amino-acid biosynthesis; L-histidine biosynthesis; L-histidine from 5-phospho-alpha-D-ribose 1-diphosphate: step 4/9.</text>
</comment>
<dbReference type="PANTHER" id="PTHR43090:SF2">
    <property type="entry name" value="1-(5-PHOSPHORIBOSYL)-5-[(5-PHOSPHORIBOSYLAMINO)METHYLIDENEAMINO] IMIDAZOLE-4-CARBOXAMIDE ISOMERASE"/>
    <property type="match status" value="1"/>
</dbReference>
<dbReference type="SUPFAM" id="SSF51366">
    <property type="entry name" value="Ribulose-phoshate binding barrel"/>
    <property type="match status" value="1"/>
</dbReference>
<comment type="caution">
    <text evidence="12">The sequence shown here is derived from an EMBL/GenBank/DDBJ whole genome shotgun (WGS) entry which is preliminary data.</text>
</comment>
<organism evidence="12 13">
    <name type="scientific">Aquiflexum gelatinilyticum</name>
    <dbReference type="NCBI Taxonomy" id="2961943"/>
    <lineage>
        <taxon>Bacteria</taxon>
        <taxon>Pseudomonadati</taxon>
        <taxon>Bacteroidota</taxon>
        <taxon>Cytophagia</taxon>
        <taxon>Cytophagales</taxon>
        <taxon>Cyclobacteriaceae</taxon>
        <taxon>Aquiflexum</taxon>
    </lineage>
</organism>
<dbReference type="InterPro" id="IPR013785">
    <property type="entry name" value="Aldolase_TIM"/>
</dbReference>
<dbReference type="InterPro" id="IPR006062">
    <property type="entry name" value="His_biosynth"/>
</dbReference>
<evidence type="ECO:0000313" key="12">
    <source>
        <dbReference type="EMBL" id="MCR9014046.1"/>
    </source>
</evidence>
<dbReference type="HAMAP" id="MF_01014">
    <property type="entry name" value="HisA"/>
    <property type="match status" value="1"/>
</dbReference>
<comment type="catalytic activity">
    <reaction evidence="1 9 11">
        <text>1-(5-phospho-beta-D-ribosyl)-5-[(5-phospho-beta-D-ribosylamino)methylideneamino]imidazole-4-carboxamide = 5-[(5-phospho-1-deoxy-D-ribulos-1-ylimino)methylamino]-1-(5-phospho-beta-D-ribosyl)imidazole-4-carboxamide</text>
        <dbReference type="Rhea" id="RHEA:15469"/>
        <dbReference type="ChEBI" id="CHEBI:58435"/>
        <dbReference type="ChEBI" id="CHEBI:58525"/>
        <dbReference type="EC" id="5.3.1.16"/>
    </reaction>
</comment>
<dbReference type="RefSeq" id="WP_258421922.1">
    <property type="nucleotide sequence ID" value="NZ_JANSUY010000001.1"/>
</dbReference>
<dbReference type="Gene3D" id="3.20.20.70">
    <property type="entry name" value="Aldolase class I"/>
    <property type="match status" value="1"/>
</dbReference>
<comment type="subcellular location">
    <subcellularLocation>
        <location evidence="2 9 11">Cytoplasm</location>
    </subcellularLocation>
</comment>
<keyword evidence="13" id="KW-1185">Reference proteome</keyword>
<keyword evidence="8 9" id="KW-0413">Isomerase</keyword>
<evidence type="ECO:0000256" key="3">
    <source>
        <dbReference type="ARBA" id="ARBA00005133"/>
    </source>
</evidence>
<evidence type="ECO:0000256" key="6">
    <source>
        <dbReference type="ARBA" id="ARBA00022605"/>
    </source>
</evidence>
<dbReference type="FunFam" id="3.20.20.70:FF:000009">
    <property type="entry name" value="1-(5-phosphoribosyl)-5-[(5-phosphoribosylamino)methylideneamino] imidazole-4-carboxamide isomerase"/>
    <property type="match status" value="1"/>
</dbReference>
<evidence type="ECO:0000256" key="8">
    <source>
        <dbReference type="ARBA" id="ARBA00023235"/>
    </source>
</evidence>